<evidence type="ECO:0000256" key="1">
    <source>
        <dbReference type="SAM" id="Coils"/>
    </source>
</evidence>
<evidence type="ECO:0000313" key="3">
    <source>
        <dbReference type="EMBL" id="AIE96012.1"/>
    </source>
</evidence>
<dbReference type="PANTHER" id="PTHR43977">
    <property type="entry name" value="STRUCTURAL MAINTENANCE OF CHROMOSOMES PROTEIN 3"/>
    <property type="match status" value="1"/>
</dbReference>
<accession>A0A075G2J4</accession>
<dbReference type="Gene3D" id="3.40.50.300">
    <property type="entry name" value="P-loop containing nucleotide triphosphate hydrolases"/>
    <property type="match status" value="1"/>
</dbReference>
<feature type="domain" description="RecF/RecN/SMC N-terminal" evidence="2">
    <location>
        <begin position="1"/>
        <end position="85"/>
    </location>
</feature>
<sequence>MGENKARVMRAPNLRKLIHDIDGNRHGPKLTRVKVQFDNSDRRIPIDSDLVTVTRQMSDKGESDYHLDGKKINRNRLLDMFEMANADLGPLNAVQQGTVTRISEMTNEEKRKTIEDLIGLTAFDEKKAESVKQLTEADQRLEVAMAKMGEVKKQIDELEIERNLKLRHEFIGRELDRFRAIDATGKLRKIKGEKAEKEEKYNNDSSESQRLGKLGSTLRDEISKLEKEKSAFAAKVDAFNQAKSGIEQGLSTEQEKFNDADGQIKTSEKRLILIAKKLPDIANELEKISQNQGTVDLELEEVKKSIQEIKGKQNNINKKLKVMILKLNLFWIINQN</sequence>
<dbReference type="Pfam" id="PF02463">
    <property type="entry name" value="SMC_N"/>
    <property type="match status" value="1"/>
</dbReference>
<evidence type="ECO:0000259" key="2">
    <source>
        <dbReference type="Pfam" id="PF02463"/>
    </source>
</evidence>
<keyword evidence="1" id="KW-0175">Coiled coil</keyword>
<proteinExistence type="predicted"/>
<dbReference type="InterPro" id="IPR003395">
    <property type="entry name" value="RecF/RecN/SMC_N"/>
</dbReference>
<dbReference type="InterPro" id="IPR027417">
    <property type="entry name" value="P-loop_NTPase"/>
</dbReference>
<organism evidence="3">
    <name type="scientific">uncultured marine thaumarchaeote AD1000_71_D06</name>
    <dbReference type="NCBI Taxonomy" id="1455937"/>
    <lineage>
        <taxon>Archaea</taxon>
        <taxon>Nitrososphaerota</taxon>
        <taxon>environmental samples</taxon>
    </lineage>
</organism>
<dbReference type="AlphaFoldDB" id="A0A075G2J4"/>
<protein>
    <submittedName>
        <fullName evidence="3">SMC domain-containing protein (Smc)</fullName>
    </submittedName>
</protein>
<gene>
    <name evidence="3" type="primary">smc</name>
</gene>
<name>A0A075G2J4_9ARCH</name>
<feature type="coiled-coil region" evidence="1">
    <location>
        <begin position="134"/>
        <end position="161"/>
    </location>
</feature>
<dbReference type="SUPFAM" id="SSF52540">
    <property type="entry name" value="P-loop containing nucleoside triphosphate hydrolases"/>
    <property type="match status" value="1"/>
</dbReference>
<dbReference type="EMBL" id="KF900466">
    <property type="protein sequence ID" value="AIE96012.1"/>
    <property type="molecule type" value="Genomic_DNA"/>
</dbReference>
<reference evidence="3" key="1">
    <citation type="journal article" date="2014" name="Genome Biol. Evol.">
        <title>Pangenome evidence for extensive interdomain horizontal transfer affecting lineage core and shell genes in uncultured planktonic thaumarchaeota and euryarchaeota.</title>
        <authorList>
            <person name="Deschamps P."/>
            <person name="Zivanovic Y."/>
            <person name="Moreira D."/>
            <person name="Rodriguez-Valera F."/>
            <person name="Lopez-Garcia P."/>
        </authorList>
    </citation>
    <scope>NUCLEOTIDE SEQUENCE</scope>
</reference>